<evidence type="ECO:0000256" key="7">
    <source>
        <dbReference type="ARBA" id="ARBA00023235"/>
    </source>
</evidence>
<dbReference type="PANTHER" id="PTHR11070">
    <property type="entry name" value="UVRD / RECB / PCRA DNA HELICASE FAMILY MEMBER"/>
    <property type="match status" value="1"/>
</dbReference>
<dbReference type="InterPro" id="IPR036844">
    <property type="entry name" value="Hint_dom_sf"/>
</dbReference>
<evidence type="ECO:0000256" key="10">
    <source>
        <dbReference type="ARBA" id="ARBA00034923"/>
    </source>
</evidence>
<accession>A0A5C7ETU4</accession>
<dbReference type="GO" id="GO:0043138">
    <property type="term" value="F:3'-5' DNA helicase activity"/>
    <property type="evidence" value="ECO:0007669"/>
    <property type="project" value="UniProtKB-EC"/>
</dbReference>
<keyword evidence="2 12" id="KW-0547">Nucleotide-binding</keyword>
<dbReference type="Gene3D" id="1.10.10.160">
    <property type="match status" value="1"/>
</dbReference>
<sequence length="772" mass="84759">MERAAENIRARRGAQTHRPLRGRHRALGGRNGIQDRRHPQHGQAEKGRSGLRGKCRRRSLRRRMSRLDETQAEAAAVLDHCLVVACPGSGKTRTLAAKAAKILSRPDARVCAVTFTRDAAVEIRRRILEEAGRDAAGRLAAGTFHGLCWRQLGLAREPVASEGERIAYAARAAADARADLDPEDALRLIEAGKAGQSVHFPGVDVERMVRAYQDILSRNGKLDFQDLIARAVDGMRRGAVRPVPADFLLVDEFQDTDESQLAWVMEHAAAGAKVTAVGDDDQCHPPQTRIATDRGWMRIECLDPGRVAIAAFDTDAMRPFATRDYRLVRMPFEGHLLEIVVEDAPTVLCTPDHRWWVRPAGGGAPFLAAARNLIAEAVEIPAVDGWGRASWRLLRTVKRVAYRGPVFGLEVLAGGLYVAEGLVTHNSIYGWRRALGHAGMERFADLLGARRVALGTNYRSRREIVEAAARLVERNRGRIRKPLRAARPWGGRIAVKAFKTPMEEAAAVAEAAARSPKGFAVLARANHLLDPVEAALAARGVPYERLGGSSIFDREEAAVMADLLRLAAGTGNGAGVDHALAWAGMLEDDLRALHARFGAAVVAGSPKDYDGLPVTRAGVELWRELARRLAGWRLVAGSGGADLVVEAVAQWMESRAPDKRSAAIVDYARMFFAARRGTLEERLRGAGERRKREQDGGAVHLVTMHGAKGLEWDEVWIVGAEETITPDDQAPLEEERRLFYVAMTRAREALTVSHTDRHPPSRFLDEFDRKPP</sequence>
<feature type="compositionally biased region" description="Basic and acidic residues" evidence="13">
    <location>
        <begin position="33"/>
        <end position="48"/>
    </location>
</feature>
<comment type="catalytic activity">
    <reaction evidence="8">
        <text>Couples ATP hydrolysis with the unwinding of duplex DNA by translocating in the 3'-5' direction.</text>
        <dbReference type="EC" id="5.6.2.4"/>
    </reaction>
</comment>
<dbReference type="GO" id="GO:0000725">
    <property type="term" value="P:recombinational repair"/>
    <property type="evidence" value="ECO:0007669"/>
    <property type="project" value="TreeGrafter"/>
</dbReference>
<feature type="domain" description="UvrD-like helicase ATP-binding" evidence="14">
    <location>
        <begin position="64"/>
        <end position="328"/>
    </location>
</feature>
<keyword evidence="4 12" id="KW-0347">Helicase</keyword>
<dbReference type="InterPro" id="IPR013986">
    <property type="entry name" value="DExx_box_DNA_helicase_dom_sf"/>
</dbReference>
<reference evidence="16 17" key="1">
    <citation type="submission" date="2019-08" db="EMBL/GenBank/DDBJ databases">
        <title>Pelomicrobium methylotrophicum gen. nov., sp. nov. a moderately thermophilic, facultatively anaerobic, lithoautotrophic and methylotrophic bacterium isolated from a terrestrial mud volcano.</title>
        <authorList>
            <person name="Slobodkina G.B."/>
            <person name="Merkel A.Y."/>
            <person name="Slobodkin A.I."/>
        </authorList>
    </citation>
    <scope>NUCLEOTIDE SEQUENCE [LARGE SCALE GENOMIC DNA]</scope>
    <source>
        <strain evidence="16 17">SM250</strain>
    </source>
</reference>
<gene>
    <name evidence="16" type="ORF">FR698_14895</name>
</gene>
<feature type="compositionally biased region" description="Basic residues" evidence="13">
    <location>
        <begin position="49"/>
        <end position="63"/>
    </location>
</feature>
<feature type="compositionally biased region" description="Basic residues" evidence="13">
    <location>
        <begin position="10"/>
        <end position="27"/>
    </location>
</feature>
<dbReference type="Gene3D" id="3.40.50.300">
    <property type="entry name" value="P-loop containing nucleotide triphosphate hydrolases"/>
    <property type="match status" value="3"/>
</dbReference>
<feature type="region of interest" description="Disordered" evidence="13">
    <location>
        <begin position="1"/>
        <end position="63"/>
    </location>
</feature>
<dbReference type="SUPFAM" id="SSF52540">
    <property type="entry name" value="P-loop containing nucleoside triphosphate hydrolases"/>
    <property type="match status" value="2"/>
</dbReference>
<dbReference type="InterPro" id="IPR014016">
    <property type="entry name" value="UvrD-like_ATP-bd"/>
</dbReference>
<evidence type="ECO:0000256" key="5">
    <source>
        <dbReference type="ARBA" id="ARBA00022840"/>
    </source>
</evidence>
<evidence type="ECO:0000259" key="14">
    <source>
        <dbReference type="PROSITE" id="PS51198"/>
    </source>
</evidence>
<dbReference type="InParanoid" id="A0A5C7ETU4"/>
<dbReference type="Pfam" id="PF13245">
    <property type="entry name" value="AAA_19"/>
    <property type="match status" value="1"/>
</dbReference>
<feature type="binding site" evidence="12">
    <location>
        <begin position="85"/>
        <end position="92"/>
    </location>
    <ligand>
        <name>ATP</name>
        <dbReference type="ChEBI" id="CHEBI:30616"/>
    </ligand>
</feature>
<dbReference type="InterPro" id="IPR000212">
    <property type="entry name" value="DNA_helicase_UvrD/REP"/>
</dbReference>
<evidence type="ECO:0000256" key="13">
    <source>
        <dbReference type="SAM" id="MobiDB-lite"/>
    </source>
</evidence>
<keyword evidence="5 12" id="KW-0067">ATP-binding</keyword>
<evidence type="ECO:0000256" key="12">
    <source>
        <dbReference type="PROSITE-ProRule" id="PRU00560"/>
    </source>
</evidence>
<dbReference type="PANTHER" id="PTHR11070:SF2">
    <property type="entry name" value="ATP-DEPENDENT DNA HELICASE SRS2"/>
    <property type="match status" value="1"/>
</dbReference>
<dbReference type="OrthoDB" id="5905204at2"/>
<dbReference type="Gene3D" id="1.10.486.10">
    <property type="entry name" value="PCRA, domain 4"/>
    <property type="match status" value="2"/>
</dbReference>
<evidence type="ECO:0000256" key="2">
    <source>
        <dbReference type="ARBA" id="ARBA00022741"/>
    </source>
</evidence>
<dbReference type="InterPro" id="IPR014017">
    <property type="entry name" value="DNA_helicase_UvrD-like_C"/>
</dbReference>
<dbReference type="PROSITE" id="PS51198">
    <property type="entry name" value="UVRD_HELICASE_ATP_BIND"/>
    <property type="match status" value="1"/>
</dbReference>
<evidence type="ECO:0000256" key="6">
    <source>
        <dbReference type="ARBA" id="ARBA00023125"/>
    </source>
</evidence>
<dbReference type="PROSITE" id="PS51217">
    <property type="entry name" value="UVRD_HELICASE_CTER"/>
    <property type="match status" value="1"/>
</dbReference>
<proteinExistence type="inferred from homology"/>
<organism evidence="16 17">
    <name type="scientific">Pelomicrobium methylotrophicum</name>
    <dbReference type="NCBI Taxonomy" id="2602750"/>
    <lineage>
        <taxon>Bacteria</taxon>
        <taxon>Pseudomonadati</taxon>
        <taxon>Pseudomonadota</taxon>
        <taxon>Hydrogenophilia</taxon>
        <taxon>Hydrogenophilia incertae sedis</taxon>
        <taxon>Pelomicrobium</taxon>
    </lineage>
</organism>
<comment type="caution">
    <text evidence="16">The sequence shown here is derived from an EMBL/GenBank/DDBJ whole genome shotgun (WGS) entry which is preliminary data.</text>
</comment>
<evidence type="ECO:0000313" key="17">
    <source>
        <dbReference type="Proteomes" id="UP000321201"/>
    </source>
</evidence>
<dbReference type="Pfam" id="PF13361">
    <property type="entry name" value="UvrD_C"/>
    <property type="match status" value="2"/>
</dbReference>
<evidence type="ECO:0000313" key="16">
    <source>
        <dbReference type="EMBL" id="TXF10505.1"/>
    </source>
</evidence>
<feature type="region of interest" description="Disordered" evidence="13">
    <location>
        <begin position="751"/>
        <end position="772"/>
    </location>
</feature>
<dbReference type="AlphaFoldDB" id="A0A5C7ETU4"/>
<comment type="catalytic activity">
    <reaction evidence="11">
        <text>ATP + H2O = ADP + phosphate + H(+)</text>
        <dbReference type="Rhea" id="RHEA:13065"/>
        <dbReference type="ChEBI" id="CHEBI:15377"/>
        <dbReference type="ChEBI" id="CHEBI:15378"/>
        <dbReference type="ChEBI" id="CHEBI:30616"/>
        <dbReference type="ChEBI" id="CHEBI:43474"/>
        <dbReference type="ChEBI" id="CHEBI:456216"/>
        <dbReference type="EC" id="5.6.2.4"/>
    </reaction>
</comment>
<keyword evidence="3 12" id="KW-0378">Hydrolase</keyword>
<keyword evidence="6" id="KW-0238">DNA-binding</keyword>
<evidence type="ECO:0000256" key="8">
    <source>
        <dbReference type="ARBA" id="ARBA00034617"/>
    </source>
</evidence>
<dbReference type="GO" id="GO:0005524">
    <property type="term" value="F:ATP binding"/>
    <property type="evidence" value="ECO:0007669"/>
    <property type="project" value="UniProtKB-UniRule"/>
</dbReference>
<dbReference type="CDD" id="cd17932">
    <property type="entry name" value="DEXQc_UvrD"/>
    <property type="match status" value="1"/>
</dbReference>
<dbReference type="Gene3D" id="2.170.16.10">
    <property type="entry name" value="Hedgehog/Intein (Hint) domain"/>
    <property type="match status" value="1"/>
</dbReference>
<evidence type="ECO:0000256" key="9">
    <source>
        <dbReference type="ARBA" id="ARBA00034808"/>
    </source>
</evidence>
<feature type="domain" description="UvrD-like helicase C-terminal" evidence="15">
    <location>
        <begin position="462"/>
        <end position="709"/>
    </location>
</feature>
<dbReference type="GO" id="GO:0003677">
    <property type="term" value="F:DNA binding"/>
    <property type="evidence" value="ECO:0007669"/>
    <property type="project" value="UniProtKB-KW"/>
</dbReference>
<dbReference type="EMBL" id="VPFL01000028">
    <property type="protein sequence ID" value="TXF10505.1"/>
    <property type="molecule type" value="Genomic_DNA"/>
</dbReference>
<dbReference type="Proteomes" id="UP000321201">
    <property type="component" value="Unassembled WGS sequence"/>
</dbReference>
<feature type="compositionally biased region" description="Basic and acidic residues" evidence="13">
    <location>
        <begin position="754"/>
        <end position="772"/>
    </location>
</feature>
<evidence type="ECO:0000256" key="4">
    <source>
        <dbReference type="ARBA" id="ARBA00022806"/>
    </source>
</evidence>
<keyword evidence="7" id="KW-0413">Isomerase</keyword>
<dbReference type="GO" id="GO:0016887">
    <property type="term" value="F:ATP hydrolysis activity"/>
    <property type="evidence" value="ECO:0007669"/>
    <property type="project" value="RHEA"/>
</dbReference>
<evidence type="ECO:0000256" key="3">
    <source>
        <dbReference type="ARBA" id="ARBA00022801"/>
    </source>
</evidence>
<keyword evidence="17" id="KW-1185">Reference proteome</keyword>
<dbReference type="EC" id="5.6.2.4" evidence="9"/>
<name>A0A5C7ETU4_9PROT</name>
<comment type="similarity">
    <text evidence="1">Belongs to the helicase family. UvrD subfamily.</text>
</comment>
<evidence type="ECO:0000256" key="11">
    <source>
        <dbReference type="ARBA" id="ARBA00048988"/>
    </source>
</evidence>
<dbReference type="CDD" id="cd18807">
    <property type="entry name" value="SF1_C_UvrD"/>
    <property type="match status" value="1"/>
</dbReference>
<dbReference type="SUPFAM" id="SSF51294">
    <property type="entry name" value="Hedgehog/intein (Hint) domain"/>
    <property type="match status" value="1"/>
</dbReference>
<evidence type="ECO:0000256" key="1">
    <source>
        <dbReference type="ARBA" id="ARBA00009922"/>
    </source>
</evidence>
<evidence type="ECO:0000259" key="15">
    <source>
        <dbReference type="PROSITE" id="PS51217"/>
    </source>
</evidence>
<dbReference type="InterPro" id="IPR027417">
    <property type="entry name" value="P-loop_NTPase"/>
</dbReference>
<protein>
    <recommendedName>
        <fullName evidence="9">DNA 3'-5' helicase</fullName>
        <ecNumber evidence="9">5.6.2.4</ecNumber>
    </recommendedName>
    <alternativeName>
        <fullName evidence="10">DNA 3'-5' helicase II</fullName>
    </alternativeName>
</protein>